<protein>
    <recommendedName>
        <fullName evidence="2">Glycoside hydrolase family 31 TIM barrel domain-containing protein</fullName>
    </recommendedName>
</protein>
<dbReference type="Gene3D" id="3.20.20.80">
    <property type="entry name" value="Glycosidases"/>
    <property type="match status" value="1"/>
</dbReference>
<proteinExistence type="inferred from homology"/>
<dbReference type="InterPro" id="IPR030458">
    <property type="entry name" value="Glyco_hydro_31_AS"/>
</dbReference>
<dbReference type="GO" id="GO:0005975">
    <property type="term" value="P:carbohydrate metabolic process"/>
    <property type="evidence" value="ECO:0007669"/>
    <property type="project" value="InterPro"/>
</dbReference>
<feature type="domain" description="Glycoside hydrolase family 31 TIM barrel" evidence="2">
    <location>
        <begin position="17"/>
        <end position="71"/>
    </location>
</feature>
<evidence type="ECO:0000313" key="3">
    <source>
        <dbReference type="EMBL" id="RCN24099.1"/>
    </source>
</evidence>
<sequence>MITKSDQADQVETLPFTRRVQFDGIWIDMNEPANFGTNEKKPWYFDNPDHPNIEPLQCPMNENSNDAEWDMPPYKTHAVWVFGKVSS</sequence>
<organism evidence="3 4">
    <name type="scientific">Ancylostoma caninum</name>
    <name type="common">Dog hookworm</name>
    <dbReference type="NCBI Taxonomy" id="29170"/>
    <lineage>
        <taxon>Eukaryota</taxon>
        <taxon>Metazoa</taxon>
        <taxon>Ecdysozoa</taxon>
        <taxon>Nematoda</taxon>
        <taxon>Chromadorea</taxon>
        <taxon>Rhabditida</taxon>
        <taxon>Rhabditina</taxon>
        <taxon>Rhabditomorpha</taxon>
        <taxon>Strongyloidea</taxon>
        <taxon>Ancylostomatidae</taxon>
        <taxon>Ancylostomatinae</taxon>
        <taxon>Ancylostoma</taxon>
    </lineage>
</organism>
<keyword evidence="1" id="KW-0378">Hydrolase</keyword>
<dbReference type="OrthoDB" id="5839090at2759"/>
<reference evidence="3 4" key="1">
    <citation type="submission" date="2014-10" db="EMBL/GenBank/DDBJ databases">
        <title>Draft genome of the hookworm Ancylostoma caninum.</title>
        <authorList>
            <person name="Mitreva M."/>
        </authorList>
    </citation>
    <scope>NUCLEOTIDE SEQUENCE [LARGE SCALE GENOMIC DNA]</scope>
    <source>
        <strain evidence="3 4">Baltimore</strain>
    </source>
</reference>
<name>A0A368EZ77_ANCCA</name>
<dbReference type="Proteomes" id="UP000252519">
    <property type="component" value="Unassembled WGS sequence"/>
</dbReference>
<dbReference type="PROSITE" id="PS00129">
    <property type="entry name" value="GLYCOSYL_HYDROL_F31_1"/>
    <property type="match status" value="1"/>
</dbReference>
<dbReference type="EMBL" id="JOJR01023497">
    <property type="protein sequence ID" value="RCN24099.1"/>
    <property type="molecule type" value="Genomic_DNA"/>
</dbReference>
<dbReference type="Pfam" id="PF01055">
    <property type="entry name" value="Glyco_hydro_31_2nd"/>
    <property type="match status" value="1"/>
</dbReference>
<comment type="caution">
    <text evidence="3">The sequence shown here is derived from an EMBL/GenBank/DDBJ whole genome shotgun (WGS) entry which is preliminary data.</text>
</comment>
<keyword evidence="4" id="KW-1185">Reference proteome</keyword>
<evidence type="ECO:0000256" key="1">
    <source>
        <dbReference type="RuleBase" id="RU361185"/>
    </source>
</evidence>
<evidence type="ECO:0000313" key="4">
    <source>
        <dbReference type="Proteomes" id="UP000252519"/>
    </source>
</evidence>
<dbReference type="GO" id="GO:0004553">
    <property type="term" value="F:hydrolase activity, hydrolyzing O-glycosyl compounds"/>
    <property type="evidence" value="ECO:0007669"/>
    <property type="project" value="InterPro"/>
</dbReference>
<evidence type="ECO:0000259" key="2">
    <source>
        <dbReference type="Pfam" id="PF01055"/>
    </source>
</evidence>
<dbReference type="STRING" id="29170.A0A368EZ77"/>
<dbReference type="AlphaFoldDB" id="A0A368EZ77"/>
<accession>A0A368EZ77</accession>
<keyword evidence="1" id="KW-0326">Glycosidase</keyword>
<gene>
    <name evidence="3" type="ORF">ANCCAN_30211</name>
</gene>
<dbReference type="InterPro" id="IPR000322">
    <property type="entry name" value="Glyco_hydro_31_TIM"/>
</dbReference>
<comment type="similarity">
    <text evidence="1">Belongs to the glycosyl hydrolase 31 family.</text>
</comment>